<reference evidence="1 2" key="1">
    <citation type="journal article" date="2019" name="Emerg. Microbes Infect.">
        <title>Comprehensive subspecies identification of 175 nontuberculous mycobacteria species based on 7547 genomic profiles.</title>
        <authorList>
            <person name="Matsumoto Y."/>
            <person name="Kinjo T."/>
            <person name="Motooka D."/>
            <person name="Nabeya D."/>
            <person name="Jung N."/>
            <person name="Uechi K."/>
            <person name="Horii T."/>
            <person name="Iida T."/>
            <person name="Fujita J."/>
            <person name="Nakamura S."/>
        </authorList>
    </citation>
    <scope>NUCLEOTIDE SEQUENCE [LARGE SCALE GENOMIC DNA]</scope>
    <source>
        <strain evidence="1 2">JCM 12657</strain>
    </source>
</reference>
<dbReference type="KEGG" id="msho:MSHO_21900"/>
<dbReference type="Gene3D" id="3.30.559.30">
    <property type="entry name" value="Nonribosomal peptide synthetase, condensation domain"/>
    <property type="match status" value="1"/>
</dbReference>
<accession>A0A7I7LAS5</accession>
<keyword evidence="2" id="KW-1185">Reference proteome</keyword>
<sequence>MQQTHQWPSSGRDQSYVSPWSLGTGSALNASSPAAPESDLPLRHVFDVSALVQGSAAGPQIVTYWRWSDRLTTDEEALEMAVLWYDAITTLSDAMARDPRH</sequence>
<proteinExistence type="predicted"/>
<name>A0A7I7LAS5_9MYCO</name>
<dbReference type="EMBL" id="AP022572">
    <property type="protein sequence ID" value="BBX56845.1"/>
    <property type="molecule type" value="Genomic_DNA"/>
</dbReference>
<dbReference type="Proteomes" id="UP000467164">
    <property type="component" value="Chromosome"/>
</dbReference>
<organism evidence="1 2">
    <name type="scientific">Mycobacterium shottsii</name>
    <dbReference type="NCBI Taxonomy" id="133549"/>
    <lineage>
        <taxon>Bacteria</taxon>
        <taxon>Bacillati</taxon>
        <taxon>Actinomycetota</taxon>
        <taxon>Actinomycetes</taxon>
        <taxon>Mycobacteriales</taxon>
        <taxon>Mycobacteriaceae</taxon>
        <taxon>Mycobacterium</taxon>
        <taxon>Mycobacterium ulcerans group</taxon>
    </lineage>
</organism>
<evidence type="ECO:0000313" key="1">
    <source>
        <dbReference type="EMBL" id="BBX56845.1"/>
    </source>
</evidence>
<gene>
    <name evidence="1" type="ORF">MSHO_21900</name>
</gene>
<dbReference type="AlphaFoldDB" id="A0A7I7LAS5"/>
<protein>
    <submittedName>
        <fullName evidence="1">Uncharacterized protein</fullName>
    </submittedName>
</protein>
<evidence type="ECO:0000313" key="2">
    <source>
        <dbReference type="Proteomes" id="UP000467164"/>
    </source>
</evidence>